<proteinExistence type="predicted"/>
<dbReference type="InterPro" id="IPR040853">
    <property type="entry name" value="RapA2_cadherin-like"/>
</dbReference>
<dbReference type="RefSeq" id="WP_135265505.1">
    <property type="nucleotide sequence ID" value="NZ_SMLM01000004.1"/>
</dbReference>
<gene>
    <name evidence="5" type="ORF">EZ313_22200</name>
</gene>
<feature type="region of interest" description="Disordered" evidence="1">
    <location>
        <begin position="4533"/>
        <end position="4568"/>
    </location>
</feature>
<dbReference type="Pfam" id="PF17803">
    <property type="entry name" value="Cadherin_4"/>
    <property type="match status" value="8"/>
</dbReference>
<dbReference type="PANTHER" id="PTHR35580:SF1">
    <property type="entry name" value="PHYTASE-LIKE DOMAIN-CONTAINING PROTEIN"/>
    <property type="match status" value="1"/>
</dbReference>
<feature type="domain" description="Cadherin-like" evidence="3">
    <location>
        <begin position="2462"/>
        <end position="2554"/>
    </location>
</feature>
<feature type="domain" description="Cadherin-like" evidence="3">
    <location>
        <begin position="2937"/>
        <end position="3029"/>
    </location>
</feature>
<dbReference type="InterPro" id="IPR010620">
    <property type="entry name" value="SBBP_repeat"/>
</dbReference>
<dbReference type="Pfam" id="PF06739">
    <property type="entry name" value="SBBP"/>
    <property type="match status" value="1"/>
</dbReference>
<dbReference type="Pfam" id="PF25778">
    <property type="entry name" value="DUF7948"/>
    <property type="match status" value="1"/>
</dbReference>
<evidence type="ECO:0000259" key="4">
    <source>
        <dbReference type="Pfam" id="PF25778"/>
    </source>
</evidence>
<dbReference type="EMBL" id="SMLM01000004">
    <property type="protein sequence ID" value="TFY99277.1"/>
    <property type="molecule type" value="Genomic_DNA"/>
</dbReference>
<keyword evidence="6" id="KW-1185">Reference proteome</keyword>
<dbReference type="Gene3D" id="2.60.40.3440">
    <property type="match status" value="7"/>
</dbReference>
<dbReference type="Gene3D" id="2.60.40.1200">
    <property type="match status" value="9"/>
</dbReference>
<evidence type="ECO:0000259" key="3">
    <source>
        <dbReference type="Pfam" id="PF17892"/>
    </source>
</evidence>
<dbReference type="InterPro" id="IPR036278">
    <property type="entry name" value="Sialidase_sf"/>
</dbReference>
<evidence type="ECO:0000256" key="1">
    <source>
        <dbReference type="SAM" id="MobiDB-lite"/>
    </source>
</evidence>
<feature type="domain" description="RapA2 cadherin-like" evidence="2">
    <location>
        <begin position="3417"/>
        <end position="3495"/>
    </location>
</feature>
<dbReference type="Pfam" id="PF17963">
    <property type="entry name" value="Big_9"/>
    <property type="match status" value="3"/>
</dbReference>
<name>A0A4Z0BLZ9_9BURK</name>
<dbReference type="SUPFAM" id="SSF50939">
    <property type="entry name" value="Sialidases"/>
    <property type="match status" value="1"/>
</dbReference>
<feature type="domain" description="RapA2 cadherin-like" evidence="2">
    <location>
        <begin position="3927"/>
        <end position="4005"/>
    </location>
</feature>
<feature type="domain" description="RapA2 cadherin-like" evidence="2">
    <location>
        <begin position="3621"/>
        <end position="3699"/>
    </location>
</feature>
<sequence>MTRSWLRSRRPARRRRIAPHAEWLEPRLLYSADAGALLAATAGSDATETRTLDDGLEYTATATAATPTESEVRSAYALTPLQFEADAGQLGEGVDFAATGIGYAVRLGGGQAELLLDGAEQPVRLELVGAQPGTATGENLLATRSNHLVGQDPSKWTTDIANYGSVRYEGVWDGIDVRYYGNQGQLEYDFLLAPGADASKLLLRFHGVDDVRLDADGDLVLQVAGTNREVRFQAPVSYQQGAQGRESVESHYELLADGTVRIVVGPYDTTRALVVDPVLTHATYFGEGGAETALGVAVGADGSVYVTGHTTSSSGIFGSRLASGSDGSEAYVAKFNADLTSLIYATRFGGSSTEEGTAIAVDASGNAIVTGWTRSTDFVGVSAGSDQAARNGTQDAFVAKLNAAGNGLVFSTYFGGSGNTDVGSGVAVDAAGTIHVVGTISGTSDDAFLNKYSAAGTSLAKLQYGGSGNDSAAGVAVDSAGNVYVAGTTLSSDLVITGGAQTTRPGTDDGFLVKYNASGAIAYSTYVGGTKADTITGVAADDSGRAYVVGRIKDPSQGFATTAGAFATTAYTHETGYLRIYDTTLTGAASLEYSTFIGGSLTAGGATSSTLTDSPTGVAVSGGYVAIVGSTDTSNFPTTSDAVSRTNTSGTTGFVIVLKPKGGGSSDLAYGTYYGTGMATGGVAWGTGNRVYMVGSVTVGGLATSDGYDSNYSTGGDGVVAVFGGFPNSAPVLAGTAITLPAQVEDAAPGTGTRVVDLVAGRITDDDAGAPRGIAIVGADTSNGSWQYTLDGTTWTTLAPLASGNALLLAADTNTRVRFVPNANFAGTSSIALRAWDRSAGTHGSVVSAGVVGGTSAFSAATTTASVTVTAVNDAPVLTAGTLGNLNVLEGTTAPLGLPGYGPGGGADEAGQGVTVTVTALPTGVGSVQLDDGTPVTVNASYTLAQLQTMRFQSSAPGSGTFAFTVRDDGGTIGGGLDSLSQSITITVTNAAPVLAASGNAFMQLEDQPGIGIRVSDLVAGKVANAGGFLGIAVVDMPNGNINGTWQYSLDGGTTWLALSGTTNNSRLLGPDARVRFVGTPGANINGSIPGFEFRAWDGTSGVSGGTASTSAVGGTTAFSSTFATAELTVIPVNDIPVRYDVNLGTFVAAPANVTVNEAAPITSLGLGAMQYISGYAADEYYAQTLSYSVATVPAAGMGTVYLADGVTAVTANTSYTLAQIQGMRFKAAAGVQNAVGTFSWIVKDDGGMANGGVDTLVESITIRVRNVAPVLSGVNAMPGTVEDVPGNGMRVADLIAGKVTDPGNSLGIAVIAAAGGSAGTWEYTSNGGTSWSSLGAASSTNAILLEAGGQWRVRFNPAPNWNGTSPAFTFRAWDRSTGNGGLTADTTLNGGSTAFSTATASATVVVGAVNDAPVRTDAPSVAPGPLVVLDGTPTTSLGLAGFTVGTGGGGDEAAQSILGYTITSLPSGLGTTYLADGTTPVVLGASYTLAQIQGMQFESYGIGSLGTQAFSFAARDSGGTANDATDTATFTVNVVVNRAPVLDGAHSPLTVYEDFDWTNNAPSGTPPPWASAAQRAGVLVSDIIAGQVFDTSGSQGGIAVIGTSGNGTWQFTMDGGTTWTSLAGLSNTSAMQLAADTLTRVRFLPSADWNSTMGTAGITFRAWDRTVGTPGTLGDVSYNGGPFAYSAATATSVTTVVARNDAPVASNTTGGTVQEGAAPVPMLAGGSFAPGPATATDEAGQALTFRFTAIPDRVVILLADGVTPVSLGTVYTWEQFQGMVFRSGLNATPGVATVAFEVLDNGGTDNGGTDRLNHTLRLTVTNRAPVLNGANPMAPVQEDTADAGTLVADLVAGQVDDPTGTRGIAVVSVDNSHGSWQYTRDGGTTWLAFGSPSAGSARLLLADALTRVRFVPAADWTGTATLGFAAWDGTSGSAGGLGNSTLSGAGTAFSTATAVTSITVVPVNDAPVGGVVSDLVVAEDSGSTGLGLGAVNYGPGGGADEAGQGLTFIVAALPPASLGRITLADGTDVTTGEYTLQELRGMRFVTASNAVGTATFGFQVKDNGGGADTLAQSLQITVNPVNDAPVTAADSVSGTEDQPLVIAPGTLLLNDSDLEGDALTFTGVTSGTGGTVALSGGNIVFTPQADFNGAATFTYTVKDPSGAESTGSVTVNVAPANDAPVANDDNLTAGTLNLTINTAALLANDFDLEGDTLTVVSVGSSDHCTVTLLGNTVLFVAQPLYTGPASFEYTVSDGRGGFATATVHVNIVLLNSPPTAGADTVAATEDTPKVIAASTLLANDSDPDLFDSPSITGVSAILGGTVSLSGSTITFTPAADFNGPARFSYTVSDGRGGSTVGTVTVNVAAVNDAPLAGADSVAGTEDQVLTIAPATLLGNDSDIDGDALAITGVANRSGGTVAIVDGNIVFTPAANASGTGSFDYTVSDGRGGSTTATVSVVLAAVNDAPVATADAIAGTEDQPLTIDASLLIDNDSDVDGDGVVITGVANGSGGTVTLSGSTIVFTPTANHNGPATFSYTVSDGMGGTATAVVTVNLAAVNDPPVAADDTFTTGEDTPLTLTPAALLGNDSDTENDSLAITGVTGLTGGTVQIVGGNVVFTPAADFNGTARFSYTVSDGHGGTATAIVDVVVTPANDAPVATDDTVTGTEDQLVVITPAALLANDADLDLDTLAIVGVTSGTGGTVAMSGENIVFTPDADSDGTATFTYTVSDGQGGTATGTVRVTLAPVNDAPLGHADVLAAAEDTPLVIDTATLLDNDEDTENDALTITGVANAYGGVVTLSGNTIVFTPDANYAGTAGFTYTVSDGRGGSSSAGVTIVVAPVNDAPVVVGETAATDEDTPLAFTPGALLANDSDIENDTLSIVAVADGAGGQVNIVDGNVVFTPDSNFNGTASFYYTVSDGNGGTATVQVVVAVGAVNDAPTAGDDLLTGTEDTPVAIGVADLLANDSDVEGQALTITGVTAIAGGSVTLSGGTISFTPTANFNGPASFSYTVSDGNGGVSTGTVILQLDAVDDAPVAVDDTLSATEDQPLTITPAELLINDLAFDGETLTITSVTSGSGGTVTLSGGSIVFTPDAGFHGDGTFSYTIEDGQGGTSSATVTIQVASVNDLPVTGADAVATPEDQPLTLLPSDLLGNDADGDGGVLAIAGVTAGGGGTVALVGGNIVFTPTANFHGTATFTYTLSDGQGGTATGTVTITVTAVDDATVIGADVGATVEDGVASGNVLANDSDVDNALQVAGFSIGGTSYAAGASVNVPGIGSFSLAANGDYVFTPAADWNGTVPQVSYVTSTGATGTLDITVGAVDDATSTTADAGTVDEDTVATGNVLANDVDVDNLLQVSSFSIGGTLYAAGATASVAGGSFTLAADGIYTFTPAANWNGTLPQLTYTTNTGASSTLDITVDAVDDATGATADTLLVDEDTVATGNVLANDTDVDDALQVTGFSIGGSSYAAGATASLSGMGSLTLRADGSYTFTPVADWNGALPQLTYTTSTGASSTLDLTVAAVDDASALVPETNIVDEDTTGTGNVLANDSDVDSPLQVASFEIGGTTHAAGSTVAIAGVGSFTLAANGAYIFTPAANWHGAVPQVTYTTNSGASSTLSLTVNPVDDATVIGADVVTTAEDNAATGNVLTNDSDADGALQVTTFQVGATTYAAGQTATISGVGSITMLADGGFSFTPLANWNGSVPVVSYTTDTGAIGTLTITVSAVDDASVLVADALTIAEDSVAAGNVLVNDTDVDSPLQVTSFEVAGTRYAAGATAMIAGVGSFTLGLDGAFSFTPAANWNGAVPQVTYTTSTGASSTLDLTVTPVGDPTVANADTATGPEDNAVTGNVLSNDTDADSVVTVASFQVNGSAHTAGSTVLIAGVGSFSLSAGGDYLFTPVANWNGSLPLIGYTTNTGATSTVAITLVAQDDATSATADTAAGTEDTVATGNVLANDTDSDSALQVASFGIAGNTYAAGSTVNLAGVGTFTLASDGSYLFTPVSNWNGTLPQVSYTTNTGAVSTLAIVVAAVDDASVLGADSAVGDEDTVVTGNVLANDSDVDNALAVASFSIGATSYAAGATAVLAGIGSFTLQGSGAYTFTPAAHWNGAAPQVEYTTSTGARATLDVRVTPVNDAPVRTSAAPSRLSVVEGSAAMPLGLGGLSYSPGGGADEAAQALLVTVTGLPSGIGTLVLADGRTPVTIGASYTLAELRTLQFIASSTVSSGAGTFTFSVRDDGPGAAALTERVYINVVNQAPTLQGANALPAIAEDAQSSGAMRVADLLAGQAFDPLGRTGIAVIAAEGSGGHWEFSRDGGTSWSAFSGVSAADAELLAGDAQLRFVPGANWNGQASGLGFRAWDFSGGTAGTTRADTRVNGGSSAFSSGIASASVTVQAVNDAPVRLDGSAAVTEVAEGSAGSLGLGQLAYGPGGGFDEAGQALTVVITALPSSALGTVLLADGSTPVVVGGTYTLADLRSMQFVAAAGSSGSMGELAWTVRDDGGTAGGGIDRVSGALRIEVGSQAIDAGGGIGPMPAPASAQPPLTDPQLPAAAPGSEPASTPGRVVGSIEALGGSLRDDLAGANVLGSIMGFAPPQPQHATATGRVLDGSDVTQITLVPATLDFAGDFLVTGFAGLQGAFAPVSAEQLQLALRSAAFLEELNRLRRQLQEEFNLDRTTTITVAGLSLGVSLIYVLWLIRGGVLLGSYLSALPAWRLLDPLPVLARSGDDKDEDDEALPPATRIAPDPLRGFA</sequence>
<accession>A0A4Z0BLZ9</accession>
<feature type="domain" description="Cadherin-like" evidence="3">
    <location>
        <begin position="2747"/>
        <end position="2839"/>
    </location>
</feature>
<feature type="region of interest" description="Disordered" evidence="1">
    <location>
        <begin position="4732"/>
        <end position="4757"/>
    </location>
</feature>
<dbReference type="Pfam" id="PF17892">
    <property type="entry name" value="Cadherin_5"/>
    <property type="match status" value="9"/>
</dbReference>
<dbReference type="Proteomes" id="UP000298180">
    <property type="component" value="Unassembled WGS sequence"/>
</dbReference>
<dbReference type="SUPFAM" id="SSF63829">
    <property type="entry name" value="Calcium-dependent phosphotriesterase"/>
    <property type="match status" value="1"/>
</dbReference>
<protein>
    <submittedName>
        <fullName evidence="5">Tandem-95 repeat protein</fullName>
    </submittedName>
</protein>
<feature type="domain" description="DUF7948" evidence="4">
    <location>
        <begin position="83"/>
        <end position="278"/>
    </location>
</feature>
<evidence type="ECO:0000313" key="5">
    <source>
        <dbReference type="EMBL" id="TFY99277.1"/>
    </source>
</evidence>
<feature type="domain" description="Cadherin-like" evidence="3">
    <location>
        <begin position="2178"/>
        <end position="2268"/>
    </location>
</feature>
<dbReference type="Gene3D" id="2.60.40.2810">
    <property type="match status" value="5"/>
</dbReference>
<feature type="domain" description="RapA2 cadherin-like" evidence="2">
    <location>
        <begin position="3825"/>
        <end position="3901"/>
    </location>
</feature>
<organism evidence="5 6">
    <name type="scientific">Ramlibacter henchirensis</name>
    <dbReference type="NCBI Taxonomy" id="204072"/>
    <lineage>
        <taxon>Bacteria</taxon>
        <taxon>Pseudomonadati</taxon>
        <taxon>Pseudomonadota</taxon>
        <taxon>Betaproteobacteria</taxon>
        <taxon>Burkholderiales</taxon>
        <taxon>Comamonadaceae</taxon>
        <taxon>Ramlibacter</taxon>
    </lineage>
</organism>
<feature type="domain" description="RapA2 cadherin-like" evidence="2">
    <location>
        <begin position="4029"/>
        <end position="4107"/>
    </location>
</feature>
<comment type="caution">
    <text evidence="5">The sequence shown here is derived from an EMBL/GenBank/DDBJ whole genome shotgun (WGS) entry which is preliminary data.</text>
</comment>
<dbReference type="OrthoDB" id="4648428at2"/>
<feature type="domain" description="RapA2 cadherin-like" evidence="2">
    <location>
        <begin position="3519"/>
        <end position="3597"/>
    </location>
</feature>
<dbReference type="PANTHER" id="PTHR35580">
    <property type="entry name" value="CELL SURFACE GLYCOPROTEIN (S-LAYER PROTEIN)-LIKE PROTEIN"/>
    <property type="match status" value="1"/>
</dbReference>
<feature type="domain" description="Cadherin-like" evidence="3">
    <location>
        <begin position="2367"/>
        <end position="2458"/>
    </location>
</feature>
<dbReference type="InterPro" id="IPR052918">
    <property type="entry name" value="Motility_Chemotaxis_Reg"/>
</dbReference>
<reference evidence="5 6" key="1">
    <citation type="submission" date="2019-03" db="EMBL/GenBank/DDBJ databases">
        <title>Ramlibacter henchirensis DSM 14656, whole genome shotgun sequence.</title>
        <authorList>
            <person name="Zhang X."/>
            <person name="Feng G."/>
            <person name="Zhu H."/>
        </authorList>
    </citation>
    <scope>NUCLEOTIDE SEQUENCE [LARGE SCALE GENOMIC DNA]</scope>
    <source>
        <strain evidence="5 6">DSM 14656</strain>
    </source>
</reference>
<feature type="domain" description="Cadherin-like" evidence="3">
    <location>
        <begin position="2557"/>
        <end position="2650"/>
    </location>
</feature>
<feature type="domain" description="RapA2 cadherin-like" evidence="2">
    <location>
        <begin position="3723"/>
        <end position="3801"/>
    </location>
</feature>
<feature type="domain" description="Cadherin-like" evidence="3">
    <location>
        <begin position="2272"/>
        <end position="2364"/>
    </location>
</feature>
<feature type="domain" description="Cadherin-like" evidence="3">
    <location>
        <begin position="2842"/>
        <end position="2934"/>
    </location>
</feature>
<dbReference type="InterPro" id="IPR057708">
    <property type="entry name" value="DUF7948"/>
</dbReference>
<dbReference type="InterPro" id="IPR041690">
    <property type="entry name" value="Cadherin_5"/>
</dbReference>
<feature type="domain" description="Cadherin-like" evidence="3">
    <location>
        <begin position="2653"/>
        <end position="2744"/>
    </location>
</feature>
<feature type="domain" description="RapA2 cadherin-like" evidence="2">
    <location>
        <begin position="3316"/>
        <end position="3393"/>
    </location>
</feature>
<evidence type="ECO:0000259" key="2">
    <source>
        <dbReference type="Pfam" id="PF17803"/>
    </source>
</evidence>
<evidence type="ECO:0000313" key="6">
    <source>
        <dbReference type="Proteomes" id="UP000298180"/>
    </source>
</evidence>
<dbReference type="NCBIfam" id="NF012211">
    <property type="entry name" value="tand_rpt_95"/>
    <property type="match status" value="15"/>
</dbReference>